<dbReference type="EMBL" id="CP078145">
    <property type="protein sequence ID" value="QXN92696.1"/>
    <property type="molecule type" value="Genomic_DNA"/>
</dbReference>
<evidence type="ECO:0000256" key="4">
    <source>
        <dbReference type="SAM" id="SignalP"/>
    </source>
</evidence>
<keyword evidence="7" id="KW-1185">Reference proteome</keyword>
<evidence type="ECO:0000256" key="1">
    <source>
        <dbReference type="ARBA" id="ARBA00010088"/>
    </source>
</evidence>
<dbReference type="PANTHER" id="PTHR43248">
    <property type="entry name" value="2-SUCCINYL-6-HYDROXY-2,4-CYCLOHEXADIENE-1-CARBOXYLATE SYNTHASE"/>
    <property type="match status" value="1"/>
</dbReference>
<dbReference type="GO" id="GO:0016787">
    <property type="term" value="F:hydrolase activity"/>
    <property type="evidence" value="ECO:0007669"/>
    <property type="project" value="UniProtKB-KW"/>
</dbReference>
<organism evidence="6 7">
    <name type="scientific">Nocardia iowensis</name>
    <dbReference type="NCBI Taxonomy" id="204891"/>
    <lineage>
        <taxon>Bacteria</taxon>
        <taxon>Bacillati</taxon>
        <taxon>Actinomycetota</taxon>
        <taxon>Actinomycetes</taxon>
        <taxon>Mycobacteriales</taxon>
        <taxon>Nocardiaceae</taxon>
        <taxon>Nocardia</taxon>
    </lineage>
</organism>
<dbReference type="InterPro" id="IPR000073">
    <property type="entry name" value="AB_hydrolase_1"/>
</dbReference>
<evidence type="ECO:0000256" key="2">
    <source>
        <dbReference type="ARBA" id="ARBA00022729"/>
    </source>
</evidence>
<accession>A0ABX8RTV5</accession>
<comment type="similarity">
    <text evidence="1">Belongs to the peptidase S33 family.</text>
</comment>
<dbReference type="Pfam" id="PF00561">
    <property type="entry name" value="Abhydrolase_1"/>
    <property type="match status" value="1"/>
</dbReference>
<sequence length="500" mass="52303">MFSWTSGNTRSPRASARLGVVAAVLLVAGGGHSHAAPSPTLDRYYKQSLAWESCDGYAGGAGLGAAGIECARVTVPIDYDRPDGATARIAISRLRATGERVASVLTNPGGPGGPGLGLPRQLAEKSALAERFDVIGIDVRGLGASTPKVECLTEEEFQAERQDLDVDMSSAGIAQTELEFANYAAKCVQRTGLELLGHVGTREVARDFDVIRAVLGDEKLTYFGGSYGSKLGATIAETFPDRVRAMVLDAALDPTADVLDPMRAAVGFQQAFDAYAVDCAKDSSCPLGEDANAGLRKLITPLIDRPAATNDPRGLGYPDALTAVTALLYNAELWPVLTQGLVELARGRGDTLLTIADKVNGVVDRDLHQAVLCLDGVRSTDRAAAAETDRRVRAAAPAFDDGRATGLAPLGVCAFWPVPPTSQPHVPVAPGLPKTVVVATTGDPATPYTGGRNLARFLDAALITYKGFQHGAALQGVSCVDGPILKYLIDLEPPADITCG</sequence>
<protein>
    <submittedName>
        <fullName evidence="6">Alpha/beta hydrolase</fullName>
    </submittedName>
</protein>
<dbReference type="InterPro" id="IPR051601">
    <property type="entry name" value="Serine_prot/Carboxylest_S33"/>
</dbReference>
<dbReference type="Proteomes" id="UP000694257">
    <property type="component" value="Chromosome"/>
</dbReference>
<evidence type="ECO:0000313" key="7">
    <source>
        <dbReference type="Proteomes" id="UP000694257"/>
    </source>
</evidence>
<gene>
    <name evidence="6" type="ORF">KV110_06065</name>
</gene>
<keyword evidence="2 4" id="KW-0732">Signal</keyword>
<feature type="signal peptide" evidence="4">
    <location>
        <begin position="1"/>
        <end position="35"/>
    </location>
</feature>
<evidence type="ECO:0000256" key="3">
    <source>
        <dbReference type="ARBA" id="ARBA00022801"/>
    </source>
</evidence>
<dbReference type="RefSeq" id="WP_218474168.1">
    <property type="nucleotide sequence ID" value="NZ_BAABJN010000005.1"/>
</dbReference>
<keyword evidence="3 6" id="KW-0378">Hydrolase</keyword>
<evidence type="ECO:0000259" key="5">
    <source>
        <dbReference type="Pfam" id="PF00561"/>
    </source>
</evidence>
<reference evidence="6 7" key="1">
    <citation type="submission" date="2021-07" db="EMBL/GenBank/DDBJ databases">
        <title>Whole Genome Sequence of Nocardia Iowensis.</title>
        <authorList>
            <person name="Lamm A."/>
            <person name="Collins-Fairclough A.M."/>
            <person name="Bunk B."/>
            <person name="Sproer C."/>
        </authorList>
    </citation>
    <scope>NUCLEOTIDE SEQUENCE [LARGE SCALE GENOMIC DNA]</scope>
    <source>
        <strain evidence="6 7">NRRL 5646</strain>
    </source>
</reference>
<feature type="chain" id="PRO_5047310285" evidence="4">
    <location>
        <begin position="36"/>
        <end position="500"/>
    </location>
</feature>
<evidence type="ECO:0000313" key="6">
    <source>
        <dbReference type="EMBL" id="QXN92696.1"/>
    </source>
</evidence>
<proteinExistence type="inferred from homology"/>
<feature type="domain" description="AB hydrolase-1" evidence="5">
    <location>
        <begin position="104"/>
        <end position="473"/>
    </location>
</feature>
<dbReference type="PANTHER" id="PTHR43248:SF29">
    <property type="entry name" value="TRIPEPTIDYL AMINOPEPTIDASE"/>
    <property type="match status" value="1"/>
</dbReference>
<name>A0ABX8RTV5_NOCIO</name>